<dbReference type="InterPro" id="IPR004358">
    <property type="entry name" value="Sig_transdc_His_kin-like_C"/>
</dbReference>
<dbReference type="Gene3D" id="1.10.287.130">
    <property type="match status" value="1"/>
</dbReference>
<feature type="domain" description="PAS" evidence="12">
    <location>
        <begin position="175"/>
        <end position="250"/>
    </location>
</feature>
<dbReference type="SMART" id="SM00091">
    <property type="entry name" value="PAS"/>
    <property type="match status" value="1"/>
</dbReference>
<dbReference type="GO" id="GO:0006355">
    <property type="term" value="P:regulation of DNA-templated transcription"/>
    <property type="evidence" value="ECO:0007669"/>
    <property type="project" value="InterPro"/>
</dbReference>
<comment type="subcellular location">
    <subcellularLocation>
        <location evidence="3">Cell membrane</location>
    </subcellularLocation>
</comment>
<dbReference type="PROSITE" id="PS50112">
    <property type="entry name" value="PAS"/>
    <property type="match status" value="1"/>
</dbReference>
<dbReference type="SUPFAM" id="SSF55781">
    <property type="entry name" value="GAF domain-like"/>
    <property type="match status" value="1"/>
</dbReference>
<keyword evidence="6" id="KW-0808">Transferase</keyword>
<dbReference type="InterPro" id="IPR005467">
    <property type="entry name" value="His_kinase_dom"/>
</dbReference>
<accession>A0A512DBA6</accession>
<evidence type="ECO:0000256" key="2">
    <source>
        <dbReference type="ARBA" id="ARBA00001968"/>
    </source>
</evidence>
<dbReference type="OrthoDB" id="9757990at2"/>
<dbReference type="InterPro" id="IPR003661">
    <property type="entry name" value="HisK_dim/P_dom"/>
</dbReference>
<dbReference type="AlphaFoldDB" id="A0A512DBA6"/>
<dbReference type="Pfam" id="PF00989">
    <property type="entry name" value="PAS"/>
    <property type="match status" value="1"/>
</dbReference>
<dbReference type="RefSeq" id="WP_146901998.1">
    <property type="nucleotide sequence ID" value="NZ_BAAARM010000002.1"/>
</dbReference>
<protein>
    <recommendedName>
        <fullName evidence="4">histidine kinase</fullName>
        <ecNumber evidence="4">2.7.13.3</ecNumber>
    </recommendedName>
</protein>
<evidence type="ECO:0000313" key="14">
    <source>
        <dbReference type="Proteomes" id="UP000321181"/>
    </source>
</evidence>
<dbReference type="SUPFAM" id="SSF55785">
    <property type="entry name" value="PYP-like sensor domain (PAS domain)"/>
    <property type="match status" value="1"/>
</dbReference>
<evidence type="ECO:0000256" key="7">
    <source>
        <dbReference type="ARBA" id="ARBA00022777"/>
    </source>
</evidence>
<evidence type="ECO:0000256" key="3">
    <source>
        <dbReference type="ARBA" id="ARBA00004236"/>
    </source>
</evidence>
<dbReference type="InterPro" id="IPR036890">
    <property type="entry name" value="HATPase_C_sf"/>
</dbReference>
<dbReference type="Pfam" id="PF01590">
    <property type="entry name" value="GAF"/>
    <property type="match status" value="1"/>
</dbReference>
<dbReference type="InterPro" id="IPR029016">
    <property type="entry name" value="GAF-like_dom_sf"/>
</dbReference>
<evidence type="ECO:0000256" key="6">
    <source>
        <dbReference type="ARBA" id="ARBA00022679"/>
    </source>
</evidence>
<keyword evidence="8" id="KW-0902">Two-component regulatory system</keyword>
<feature type="domain" description="Histidine kinase" evidence="11">
    <location>
        <begin position="309"/>
        <end position="526"/>
    </location>
</feature>
<dbReference type="Gene3D" id="3.30.450.40">
    <property type="match status" value="1"/>
</dbReference>
<dbReference type="InterPro" id="IPR003594">
    <property type="entry name" value="HATPase_dom"/>
</dbReference>
<keyword evidence="5" id="KW-0597">Phosphoprotein</keyword>
<dbReference type="SUPFAM" id="SSF47384">
    <property type="entry name" value="Homodimeric domain of signal transducing histidine kinase"/>
    <property type="match status" value="1"/>
</dbReference>
<dbReference type="GO" id="GO:0005509">
    <property type="term" value="F:calcium ion binding"/>
    <property type="evidence" value="ECO:0007669"/>
    <property type="project" value="UniProtKB-ARBA"/>
</dbReference>
<keyword evidence="7" id="KW-0418">Kinase</keyword>
<dbReference type="EC" id="2.7.13.3" evidence="4"/>
<comment type="caution">
    <text evidence="13">The sequence shown here is derived from an EMBL/GenBank/DDBJ whole genome shotgun (WGS) entry which is preliminary data.</text>
</comment>
<evidence type="ECO:0000259" key="12">
    <source>
        <dbReference type="PROSITE" id="PS50112"/>
    </source>
</evidence>
<dbReference type="Gene3D" id="3.30.450.20">
    <property type="entry name" value="PAS domain"/>
    <property type="match status" value="1"/>
</dbReference>
<evidence type="ECO:0000256" key="9">
    <source>
        <dbReference type="ARBA" id="ARBA00023136"/>
    </source>
</evidence>
<feature type="compositionally biased region" description="Basic and acidic residues" evidence="10">
    <location>
        <begin position="539"/>
        <end position="553"/>
    </location>
</feature>
<evidence type="ECO:0000256" key="10">
    <source>
        <dbReference type="SAM" id="MobiDB-lite"/>
    </source>
</evidence>
<dbReference type="InterPro" id="IPR035965">
    <property type="entry name" value="PAS-like_dom_sf"/>
</dbReference>
<dbReference type="CDD" id="cd00082">
    <property type="entry name" value="HisKA"/>
    <property type="match status" value="1"/>
</dbReference>
<name>A0A512DBA6_9CELL</name>
<evidence type="ECO:0000256" key="5">
    <source>
        <dbReference type="ARBA" id="ARBA00022553"/>
    </source>
</evidence>
<feature type="region of interest" description="Disordered" evidence="10">
    <location>
        <begin position="530"/>
        <end position="553"/>
    </location>
</feature>
<dbReference type="NCBIfam" id="TIGR00229">
    <property type="entry name" value="sensory_box"/>
    <property type="match status" value="1"/>
</dbReference>
<dbReference type="FunFam" id="1.10.287.130:FF:000001">
    <property type="entry name" value="Two-component sensor histidine kinase"/>
    <property type="match status" value="1"/>
</dbReference>
<dbReference type="EMBL" id="BJYY01000011">
    <property type="protein sequence ID" value="GEO33667.1"/>
    <property type="molecule type" value="Genomic_DNA"/>
</dbReference>
<dbReference type="SMART" id="SM00387">
    <property type="entry name" value="HATPase_c"/>
    <property type="match status" value="1"/>
</dbReference>
<proteinExistence type="predicted"/>
<dbReference type="SMART" id="SM00388">
    <property type="entry name" value="HisKA"/>
    <property type="match status" value="1"/>
</dbReference>
<dbReference type="InterPro" id="IPR000014">
    <property type="entry name" value="PAS"/>
</dbReference>
<dbReference type="Gene3D" id="3.30.565.10">
    <property type="entry name" value="Histidine kinase-like ATPase, C-terminal domain"/>
    <property type="match status" value="1"/>
</dbReference>
<evidence type="ECO:0000256" key="4">
    <source>
        <dbReference type="ARBA" id="ARBA00012438"/>
    </source>
</evidence>
<evidence type="ECO:0000256" key="1">
    <source>
        <dbReference type="ARBA" id="ARBA00000085"/>
    </source>
</evidence>
<dbReference type="CDD" id="cd16922">
    <property type="entry name" value="HATPase_EvgS-ArcB-TorS-like"/>
    <property type="match status" value="1"/>
</dbReference>
<dbReference type="GO" id="GO:0000155">
    <property type="term" value="F:phosphorelay sensor kinase activity"/>
    <property type="evidence" value="ECO:0007669"/>
    <property type="project" value="InterPro"/>
</dbReference>
<comment type="cofactor">
    <cofactor evidence="2">
        <name>a divalent metal cation</name>
        <dbReference type="ChEBI" id="CHEBI:60240"/>
    </cofactor>
</comment>
<dbReference type="GO" id="GO:0005886">
    <property type="term" value="C:plasma membrane"/>
    <property type="evidence" value="ECO:0007669"/>
    <property type="project" value="UniProtKB-SubCell"/>
</dbReference>
<dbReference type="SUPFAM" id="SSF55874">
    <property type="entry name" value="ATPase domain of HSP90 chaperone/DNA topoisomerase II/histidine kinase"/>
    <property type="match status" value="1"/>
</dbReference>
<dbReference type="InterPro" id="IPR013767">
    <property type="entry name" value="PAS_fold"/>
</dbReference>
<dbReference type="PRINTS" id="PR00344">
    <property type="entry name" value="BCTRLSENSOR"/>
</dbReference>
<keyword evidence="14" id="KW-1185">Reference proteome</keyword>
<dbReference type="Pfam" id="PF00512">
    <property type="entry name" value="HisKA"/>
    <property type="match status" value="1"/>
</dbReference>
<dbReference type="InterPro" id="IPR036097">
    <property type="entry name" value="HisK_dim/P_sf"/>
</dbReference>
<sequence>MSERWPLRPDERQRLAVVRSLGLLDTAPEERFDRITRMAARVLQVPSAAVSLIDAGRQWHKSAVGLDDGELPREESICGYAISEDMSGVLAVEDASADSRFRDLSVVAGPDGVRAYGGRVLRVGGRGVGTLCVMDHRPRRFTADELDALADLAHWAEAELRADEERQVSVELESLQRRTEMVLAGVAEGVVGVNRHGQVTFVNAAAEELLGWRAYELIGSDLHALTHSRHRDGRHYPEEECPVTQVLSGGATRRDLFGTFWRLDGSPLPVDWSSGPVMDGDAVVGAVVVFGDASARLAVERMKDDFTSVVSHELRTPLTSLKAALELLDHGAGGELPPAGASFLDIAVRNADRLARLVDDILDLEKSARGALSLTRTPLDAVELMRAAAATVEGTALARDIRVEVEPVTAEVWGDHHRLLQVLTNLLGNAMRFSPSGSTIRLAGSHDETAVHIDVVDQGVGIPADALPRVFDRFWQVDSSQRRASGGTGLGLAIAKNIVEAHGGFITVASEPGAGSTFTVHLPVRSQTMPVAVERRRRAPADDRPETTRKVPA</sequence>
<gene>
    <name evidence="13" type="ORF">CAE01nite_13920</name>
</gene>
<evidence type="ECO:0000259" key="11">
    <source>
        <dbReference type="PROSITE" id="PS50109"/>
    </source>
</evidence>
<evidence type="ECO:0000313" key="13">
    <source>
        <dbReference type="EMBL" id="GEO33667.1"/>
    </source>
</evidence>
<dbReference type="Proteomes" id="UP000321181">
    <property type="component" value="Unassembled WGS sequence"/>
</dbReference>
<reference evidence="13 14" key="1">
    <citation type="submission" date="2019-07" db="EMBL/GenBank/DDBJ databases">
        <title>Whole genome shotgun sequence of Cellulomonas aerilata NBRC 106308.</title>
        <authorList>
            <person name="Hosoyama A."/>
            <person name="Uohara A."/>
            <person name="Ohji S."/>
            <person name="Ichikawa N."/>
        </authorList>
    </citation>
    <scope>NUCLEOTIDE SEQUENCE [LARGE SCALE GENOMIC DNA]</scope>
    <source>
        <strain evidence="13 14">NBRC 106308</strain>
    </source>
</reference>
<dbReference type="CDD" id="cd00130">
    <property type="entry name" value="PAS"/>
    <property type="match status" value="1"/>
</dbReference>
<dbReference type="InterPro" id="IPR050736">
    <property type="entry name" value="Sensor_HK_Regulatory"/>
</dbReference>
<dbReference type="Pfam" id="PF02518">
    <property type="entry name" value="HATPase_c"/>
    <property type="match status" value="1"/>
</dbReference>
<dbReference type="PANTHER" id="PTHR43711">
    <property type="entry name" value="TWO-COMPONENT HISTIDINE KINASE"/>
    <property type="match status" value="1"/>
</dbReference>
<comment type="catalytic activity">
    <reaction evidence="1">
        <text>ATP + protein L-histidine = ADP + protein N-phospho-L-histidine.</text>
        <dbReference type="EC" id="2.7.13.3"/>
    </reaction>
</comment>
<dbReference type="FunFam" id="3.30.565.10:FF:000006">
    <property type="entry name" value="Sensor histidine kinase WalK"/>
    <property type="match status" value="1"/>
</dbReference>
<organism evidence="13 14">
    <name type="scientific">Cellulomonas aerilata</name>
    <dbReference type="NCBI Taxonomy" id="515326"/>
    <lineage>
        <taxon>Bacteria</taxon>
        <taxon>Bacillati</taxon>
        <taxon>Actinomycetota</taxon>
        <taxon>Actinomycetes</taxon>
        <taxon>Micrococcales</taxon>
        <taxon>Cellulomonadaceae</taxon>
        <taxon>Cellulomonas</taxon>
    </lineage>
</organism>
<evidence type="ECO:0000256" key="8">
    <source>
        <dbReference type="ARBA" id="ARBA00023012"/>
    </source>
</evidence>
<dbReference type="InterPro" id="IPR003018">
    <property type="entry name" value="GAF"/>
</dbReference>
<dbReference type="SMART" id="SM00065">
    <property type="entry name" value="GAF"/>
    <property type="match status" value="1"/>
</dbReference>
<dbReference type="PROSITE" id="PS50109">
    <property type="entry name" value="HIS_KIN"/>
    <property type="match status" value="1"/>
</dbReference>
<keyword evidence="9" id="KW-0472">Membrane</keyword>
<dbReference type="PANTHER" id="PTHR43711:SF1">
    <property type="entry name" value="HISTIDINE KINASE 1"/>
    <property type="match status" value="1"/>
</dbReference>